<comment type="catalytic activity">
    <reaction evidence="12">
        <text>a hydroperoxide + [thioredoxin]-dithiol = an alcohol + [thioredoxin]-disulfide + H2O</text>
        <dbReference type="Rhea" id="RHEA:62620"/>
        <dbReference type="Rhea" id="RHEA-COMP:10698"/>
        <dbReference type="Rhea" id="RHEA-COMP:10700"/>
        <dbReference type="ChEBI" id="CHEBI:15377"/>
        <dbReference type="ChEBI" id="CHEBI:29950"/>
        <dbReference type="ChEBI" id="CHEBI:30879"/>
        <dbReference type="ChEBI" id="CHEBI:35924"/>
        <dbReference type="ChEBI" id="CHEBI:50058"/>
        <dbReference type="EC" id="1.11.1.24"/>
    </reaction>
</comment>
<dbReference type="FunFam" id="3.40.30.10:FF:000007">
    <property type="entry name" value="Thioredoxin-dependent thiol peroxidase"/>
    <property type="match status" value="1"/>
</dbReference>
<dbReference type="Proteomes" id="UP000516349">
    <property type="component" value="Chromosome"/>
</dbReference>
<dbReference type="GO" id="GO:0045454">
    <property type="term" value="P:cell redox homeostasis"/>
    <property type="evidence" value="ECO:0007669"/>
    <property type="project" value="TreeGrafter"/>
</dbReference>
<evidence type="ECO:0000259" key="14">
    <source>
        <dbReference type="PROSITE" id="PS51352"/>
    </source>
</evidence>
<dbReference type="PIRSF" id="PIRSF000239">
    <property type="entry name" value="AHPC"/>
    <property type="match status" value="1"/>
</dbReference>
<dbReference type="PROSITE" id="PS51352">
    <property type="entry name" value="THIOREDOXIN_2"/>
    <property type="match status" value="1"/>
</dbReference>
<evidence type="ECO:0000256" key="12">
    <source>
        <dbReference type="ARBA" id="ARBA00049091"/>
    </source>
</evidence>
<evidence type="ECO:0000256" key="11">
    <source>
        <dbReference type="ARBA" id="ARBA00042639"/>
    </source>
</evidence>
<dbReference type="InterPro" id="IPR000866">
    <property type="entry name" value="AhpC/TSA"/>
</dbReference>
<keyword evidence="4" id="KW-0575">Peroxidase</keyword>
<dbReference type="SUPFAM" id="SSF52833">
    <property type="entry name" value="Thioredoxin-like"/>
    <property type="match status" value="1"/>
</dbReference>
<dbReference type="AlphaFoldDB" id="A0A7H1NNI0"/>
<dbReference type="Pfam" id="PF00578">
    <property type="entry name" value="AhpC-TSA"/>
    <property type="match status" value="1"/>
</dbReference>
<dbReference type="KEGG" id="ebla:JGUZn3_00730"/>
<keyword evidence="16" id="KW-1185">Reference proteome</keyword>
<dbReference type="PANTHER" id="PTHR42801:SF4">
    <property type="entry name" value="AHPC_TSA FAMILY PROTEIN"/>
    <property type="match status" value="1"/>
</dbReference>
<dbReference type="InterPro" id="IPR050924">
    <property type="entry name" value="Peroxiredoxin_BCP/PrxQ"/>
</dbReference>
<gene>
    <name evidence="15" type="primary">bcp</name>
    <name evidence="15" type="ORF">JGUZn3_00730</name>
</gene>
<evidence type="ECO:0000256" key="13">
    <source>
        <dbReference type="PIRSR" id="PIRSR000239-1"/>
    </source>
</evidence>
<evidence type="ECO:0000256" key="10">
    <source>
        <dbReference type="ARBA" id="ARBA00038489"/>
    </source>
</evidence>
<keyword evidence="5" id="KW-0049">Antioxidant</keyword>
<organism evidence="15 16">
    <name type="scientific">Entomobacter blattae</name>
    <dbReference type="NCBI Taxonomy" id="2762277"/>
    <lineage>
        <taxon>Bacteria</taxon>
        <taxon>Pseudomonadati</taxon>
        <taxon>Pseudomonadota</taxon>
        <taxon>Alphaproteobacteria</taxon>
        <taxon>Acetobacterales</taxon>
        <taxon>Acetobacteraceae</taxon>
        <taxon>Entomobacter</taxon>
    </lineage>
</organism>
<keyword evidence="8" id="KW-0676">Redox-active center</keyword>
<dbReference type="GO" id="GO:0034599">
    <property type="term" value="P:cellular response to oxidative stress"/>
    <property type="evidence" value="ECO:0007669"/>
    <property type="project" value="TreeGrafter"/>
</dbReference>
<dbReference type="CDD" id="cd03017">
    <property type="entry name" value="PRX_BCP"/>
    <property type="match status" value="1"/>
</dbReference>
<feature type="active site" description="Cysteine sulfenic acid (-SOH) intermediate; for peroxidase activity" evidence="13">
    <location>
        <position position="49"/>
    </location>
</feature>
<sequence>MNTTHLLTPGDSAPHFSLPTSTGQTISLSSLKGKSFVLYFYPKANTSGCTKEACAFEEALPAFKTLNIPVIGVSRDPMKAIMQFAEKYNLTFPLASDEEGKTCMDYGVWVEKSMYGRKYMGIERSTFLIGPDGKILQVWYKVKIPGHVEAVMKALSGS</sequence>
<name>A0A7H1NNI0_9PROT</name>
<keyword evidence="7" id="KW-1015">Disulfide bond</keyword>
<feature type="domain" description="Thioredoxin" evidence="14">
    <location>
        <begin position="7"/>
        <end position="158"/>
    </location>
</feature>
<comment type="similarity">
    <text evidence="10">Belongs to the peroxiredoxin family. BCP/PrxQ subfamily.</text>
</comment>
<evidence type="ECO:0000256" key="9">
    <source>
        <dbReference type="ARBA" id="ARBA00032824"/>
    </source>
</evidence>
<dbReference type="InterPro" id="IPR024706">
    <property type="entry name" value="Peroxiredoxin_AhpC-typ"/>
</dbReference>
<evidence type="ECO:0000256" key="1">
    <source>
        <dbReference type="ARBA" id="ARBA00003330"/>
    </source>
</evidence>
<reference evidence="15 16" key="1">
    <citation type="submission" date="2020-08" db="EMBL/GenBank/DDBJ databases">
        <title>Complete genome sequence of Entomobacter blattae G55GP.</title>
        <authorList>
            <person name="Poehlein A."/>
            <person name="Guzman J."/>
            <person name="Daniel R."/>
            <person name="Vilcinskas A."/>
        </authorList>
    </citation>
    <scope>NUCLEOTIDE SEQUENCE [LARGE SCALE GENOMIC DNA]</scope>
    <source>
        <strain evidence="15 16">G55GP</strain>
    </source>
</reference>
<comment type="subunit">
    <text evidence="2">Monomer.</text>
</comment>
<evidence type="ECO:0000256" key="6">
    <source>
        <dbReference type="ARBA" id="ARBA00023002"/>
    </source>
</evidence>
<evidence type="ECO:0000256" key="5">
    <source>
        <dbReference type="ARBA" id="ARBA00022862"/>
    </source>
</evidence>
<comment type="function">
    <text evidence="1">Thiol-specific peroxidase that catalyzes the reduction of hydrogen peroxide and organic hydroperoxides to water and alcohols, respectively. Plays a role in cell protection against oxidative stress by detoxifying peroxides and as sensor of hydrogen peroxide-mediated signaling events.</text>
</comment>
<evidence type="ECO:0000256" key="8">
    <source>
        <dbReference type="ARBA" id="ARBA00023284"/>
    </source>
</evidence>
<dbReference type="PANTHER" id="PTHR42801">
    <property type="entry name" value="THIOREDOXIN-DEPENDENT PEROXIDE REDUCTASE"/>
    <property type="match status" value="1"/>
</dbReference>
<dbReference type="InterPro" id="IPR013766">
    <property type="entry name" value="Thioredoxin_domain"/>
</dbReference>
<proteinExistence type="inferred from homology"/>
<dbReference type="EMBL" id="CP060244">
    <property type="protein sequence ID" value="QNT77340.1"/>
    <property type="molecule type" value="Genomic_DNA"/>
</dbReference>
<evidence type="ECO:0000313" key="15">
    <source>
        <dbReference type="EMBL" id="QNT77340.1"/>
    </source>
</evidence>
<evidence type="ECO:0000256" key="4">
    <source>
        <dbReference type="ARBA" id="ARBA00022559"/>
    </source>
</evidence>
<accession>A0A7H1NNI0</accession>
<dbReference type="Gene3D" id="3.40.30.10">
    <property type="entry name" value="Glutaredoxin"/>
    <property type="match status" value="1"/>
</dbReference>
<evidence type="ECO:0000256" key="3">
    <source>
        <dbReference type="ARBA" id="ARBA00013017"/>
    </source>
</evidence>
<evidence type="ECO:0000256" key="7">
    <source>
        <dbReference type="ARBA" id="ARBA00023157"/>
    </source>
</evidence>
<evidence type="ECO:0000256" key="2">
    <source>
        <dbReference type="ARBA" id="ARBA00011245"/>
    </source>
</evidence>
<dbReference type="EC" id="1.11.1.24" evidence="3"/>
<dbReference type="NCBIfam" id="NF006960">
    <property type="entry name" value="PRK09437.1"/>
    <property type="match status" value="1"/>
</dbReference>
<dbReference type="GO" id="GO:0008379">
    <property type="term" value="F:thioredoxin peroxidase activity"/>
    <property type="evidence" value="ECO:0007669"/>
    <property type="project" value="TreeGrafter"/>
</dbReference>
<evidence type="ECO:0000313" key="16">
    <source>
        <dbReference type="Proteomes" id="UP000516349"/>
    </source>
</evidence>
<dbReference type="GO" id="GO:0005737">
    <property type="term" value="C:cytoplasm"/>
    <property type="evidence" value="ECO:0007669"/>
    <property type="project" value="TreeGrafter"/>
</dbReference>
<dbReference type="RefSeq" id="WP_203413831.1">
    <property type="nucleotide sequence ID" value="NZ_CP060244.1"/>
</dbReference>
<keyword evidence="6" id="KW-0560">Oxidoreductase</keyword>
<dbReference type="InterPro" id="IPR036249">
    <property type="entry name" value="Thioredoxin-like_sf"/>
</dbReference>
<protein>
    <recommendedName>
        <fullName evidence="3">thioredoxin-dependent peroxiredoxin</fullName>
        <ecNumber evidence="3">1.11.1.24</ecNumber>
    </recommendedName>
    <alternativeName>
        <fullName evidence="9">Thioredoxin peroxidase</fullName>
    </alternativeName>
    <alternativeName>
        <fullName evidence="11">Thioredoxin-dependent peroxiredoxin Bcp</fullName>
    </alternativeName>
</protein>